<feature type="compositionally biased region" description="Low complexity" evidence="1">
    <location>
        <begin position="145"/>
        <end position="158"/>
    </location>
</feature>
<feature type="compositionally biased region" description="Basic and acidic residues" evidence="1">
    <location>
        <begin position="253"/>
        <end position="268"/>
    </location>
</feature>
<accession>A0AAF0XW07</accession>
<dbReference type="AlphaFoldDB" id="A0AAF0XW07"/>
<dbReference type="EMBL" id="CP093351">
    <property type="protein sequence ID" value="WOH14159.1"/>
    <property type="molecule type" value="Genomic_DNA"/>
</dbReference>
<dbReference type="Proteomes" id="UP000077755">
    <property type="component" value="Chromosome 9"/>
</dbReference>
<gene>
    <name evidence="2" type="ORF">DCAR_0933675</name>
</gene>
<feature type="compositionally biased region" description="Polar residues" evidence="1">
    <location>
        <begin position="159"/>
        <end position="171"/>
    </location>
</feature>
<evidence type="ECO:0000313" key="3">
    <source>
        <dbReference type="Proteomes" id="UP000077755"/>
    </source>
</evidence>
<reference evidence="2" key="1">
    <citation type="journal article" date="2016" name="Nat. Genet.">
        <title>A high-quality carrot genome assembly provides new insights into carotenoid accumulation and asterid genome evolution.</title>
        <authorList>
            <person name="Iorizzo M."/>
            <person name="Ellison S."/>
            <person name="Senalik D."/>
            <person name="Zeng P."/>
            <person name="Satapoomin P."/>
            <person name="Huang J."/>
            <person name="Bowman M."/>
            <person name="Iovene M."/>
            <person name="Sanseverino W."/>
            <person name="Cavagnaro P."/>
            <person name="Yildiz M."/>
            <person name="Macko-Podgorni A."/>
            <person name="Moranska E."/>
            <person name="Grzebelus E."/>
            <person name="Grzebelus D."/>
            <person name="Ashrafi H."/>
            <person name="Zheng Z."/>
            <person name="Cheng S."/>
            <person name="Spooner D."/>
            <person name="Van Deynze A."/>
            <person name="Simon P."/>
        </authorList>
    </citation>
    <scope>NUCLEOTIDE SEQUENCE</scope>
    <source>
        <tissue evidence="2">Leaf</tissue>
    </source>
</reference>
<feature type="compositionally biased region" description="Low complexity" evidence="1">
    <location>
        <begin position="125"/>
        <end position="134"/>
    </location>
</feature>
<dbReference type="Gene3D" id="2.40.70.10">
    <property type="entry name" value="Acid Proteases"/>
    <property type="match status" value="1"/>
</dbReference>
<organism evidence="2 3">
    <name type="scientific">Daucus carota subsp. sativus</name>
    <name type="common">Carrot</name>
    <dbReference type="NCBI Taxonomy" id="79200"/>
    <lineage>
        <taxon>Eukaryota</taxon>
        <taxon>Viridiplantae</taxon>
        <taxon>Streptophyta</taxon>
        <taxon>Embryophyta</taxon>
        <taxon>Tracheophyta</taxon>
        <taxon>Spermatophyta</taxon>
        <taxon>Magnoliopsida</taxon>
        <taxon>eudicotyledons</taxon>
        <taxon>Gunneridae</taxon>
        <taxon>Pentapetalae</taxon>
        <taxon>asterids</taxon>
        <taxon>campanulids</taxon>
        <taxon>Apiales</taxon>
        <taxon>Apiaceae</taxon>
        <taxon>Apioideae</taxon>
        <taxon>Scandiceae</taxon>
        <taxon>Daucinae</taxon>
        <taxon>Daucus</taxon>
        <taxon>Daucus sect. Daucus</taxon>
    </lineage>
</organism>
<feature type="region of interest" description="Disordered" evidence="1">
    <location>
        <begin position="125"/>
        <end position="194"/>
    </location>
</feature>
<sequence>MGDQPPAVNDTKALKAFSEPKFNDIQSSIGKASGILDVDATSVISAQLKALTMKVDSLANLGIQQLPTICELCAGTHATDQCAISSESAQFVSNFQKSQQLAPATYYPNNRNHPNFSWSNNQKFMQQPQQQFQQHGAGPFNPSGFQQQFAPKQQFQAPGIQQQNHGMVGQTSNESSELEELSDTEANPGKKEVKEQVQAITLRFGKVTKEQVSTAERNKEESKQQDETPVLSSESESGKTDVGADLNKSNVEASRDSTEKSAPKHNEGVKQVYPPPPYPRILQKHKLDKQFAKFLDVFKKLQINIPFAEALKQMPSNAKFMKDILSRKLNIEELEIVVLTEECSAVLQQKLPPKLKDLGSFTIPCTIGMLSFDKCSCDLGATINLMPLSVFTKLGLSEPKPTNMSLQLADRSITYPRVFMEIRKNSACGPIDRSLMFMQEDHISTTILVGGDRRRFDVRQYTTCMDEWVLDDQQRHLLHSWGFGGAGVLAYPYKELGKAAKKINTSIYGSFLRVERNSASQWDDHIARLSAYRYEWDRFVFTDSTANLRIVPCVAPPPDIIEPHDCFLQQSMVDVVDTICPQTFIHVSQKRPHVDYNIQVKTHPPKET</sequence>
<name>A0AAF0XW07_DAUCS</name>
<keyword evidence="3" id="KW-1185">Reference proteome</keyword>
<proteinExistence type="predicted"/>
<feature type="compositionally biased region" description="Basic and acidic residues" evidence="1">
    <location>
        <begin position="216"/>
        <end position="226"/>
    </location>
</feature>
<evidence type="ECO:0000256" key="1">
    <source>
        <dbReference type="SAM" id="MobiDB-lite"/>
    </source>
</evidence>
<feature type="region of interest" description="Disordered" evidence="1">
    <location>
        <begin position="209"/>
        <end position="279"/>
    </location>
</feature>
<dbReference type="PANTHER" id="PTHR33067">
    <property type="entry name" value="RNA-DIRECTED DNA POLYMERASE-RELATED"/>
    <property type="match status" value="1"/>
</dbReference>
<reference evidence="2" key="2">
    <citation type="submission" date="2022-03" db="EMBL/GenBank/DDBJ databases">
        <title>Draft title - Genomic analysis of global carrot germplasm unveils the trajectory of domestication and the origin of high carotenoid orange carrot.</title>
        <authorList>
            <person name="Iorizzo M."/>
            <person name="Ellison S."/>
            <person name="Senalik D."/>
            <person name="Macko-Podgorni A."/>
            <person name="Grzebelus D."/>
            <person name="Bostan H."/>
            <person name="Rolling W."/>
            <person name="Curaba J."/>
            <person name="Simon P."/>
        </authorList>
    </citation>
    <scope>NUCLEOTIDE SEQUENCE</scope>
    <source>
        <tissue evidence="2">Leaf</tissue>
    </source>
</reference>
<evidence type="ECO:0000313" key="2">
    <source>
        <dbReference type="EMBL" id="WOH14159.1"/>
    </source>
</evidence>
<dbReference type="InterPro" id="IPR021109">
    <property type="entry name" value="Peptidase_aspartic_dom_sf"/>
</dbReference>
<protein>
    <submittedName>
        <fullName evidence="2">Uncharacterized protein</fullName>
    </submittedName>
</protein>
<dbReference type="PANTHER" id="PTHR33067:SF39">
    <property type="entry name" value="TRANSCRIPTION FACTOR INTERACTOR AND REGULATOR CCHC(ZN) FAMILY"/>
    <property type="match status" value="1"/>
</dbReference>